<evidence type="ECO:0000313" key="2">
    <source>
        <dbReference type="EMBL" id="KAK6642883.1"/>
    </source>
</evidence>
<feature type="compositionally biased region" description="Basic and acidic residues" evidence="1">
    <location>
        <begin position="1"/>
        <end position="13"/>
    </location>
</feature>
<evidence type="ECO:0000313" key="3">
    <source>
        <dbReference type="Proteomes" id="UP001372834"/>
    </source>
</evidence>
<dbReference type="Proteomes" id="UP001372834">
    <property type="component" value="Unassembled WGS sequence"/>
</dbReference>
<dbReference type="AlphaFoldDB" id="A0AAN8SAU0"/>
<organism evidence="2 3">
    <name type="scientific">Polyplax serrata</name>
    <name type="common">Common mouse louse</name>
    <dbReference type="NCBI Taxonomy" id="468196"/>
    <lineage>
        <taxon>Eukaryota</taxon>
        <taxon>Metazoa</taxon>
        <taxon>Ecdysozoa</taxon>
        <taxon>Arthropoda</taxon>
        <taxon>Hexapoda</taxon>
        <taxon>Insecta</taxon>
        <taxon>Pterygota</taxon>
        <taxon>Neoptera</taxon>
        <taxon>Paraneoptera</taxon>
        <taxon>Psocodea</taxon>
        <taxon>Troctomorpha</taxon>
        <taxon>Phthiraptera</taxon>
        <taxon>Anoplura</taxon>
        <taxon>Polyplacidae</taxon>
        <taxon>Polyplax</taxon>
    </lineage>
</organism>
<feature type="compositionally biased region" description="Gly residues" evidence="1">
    <location>
        <begin position="19"/>
        <end position="39"/>
    </location>
</feature>
<gene>
    <name evidence="2" type="ORF">RUM43_004385</name>
</gene>
<sequence>METHALTHARIHDYATISGTGGYGEGAAGGGGGGGGGEVGWDAALSKPEEEEKHGRARGGTAGAKQQWLADGGGHRGATG</sequence>
<evidence type="ECO:0000256" key="1">
    <source>
        <dbReference type="SAM" id="MobiDB-lite"/>
    </source>
</evidence>
<protein>
    <submittedName>
        <fullName evidence="2">Uncharacterized protein</fullName>
    </submittedName>
</protein>
<feature type="region of interest" description="Disordered" evidence="1">
    <location>
        <begin position="1"/>
        <end position="80"/>
    </location>
</feature>
<dbReference type="EMBL" id="JAWJWE010000002">
    <property type="protein sequence ID" value="KAK6642883.1"/>
    <property type="molecule type" value="Genomic_DNA"/>
</dbReference>
<reference evidence="2 3" key="1">
    <citation type="submission" date="2023-10" db="EMBL/GenBank/DDBJ databases">
        <title>Genomes of two closely related lineages of the louse Polyplax serrata with different host specificities.</title>
        <authorList>
            <person name="Martinu J."/>
            <person name="Tarabai H."/>
            <person name="Stefka J."/>
            <person name="Hypsa V."/>
        </authorList>
    </citation>
    <scope>NUCLEOTIDE SEQUENCE [LARGE SCALE GENOMIC DNA]</scope>
    <source>
        <strain evidence="2">HR10_N</strain>
    </source>
</reference>
<comment type="caution">
    <text evidence="2">The sequence shown here is derived from an EMBL/GenBank/DDBJ whole genome shotgun (WGS) entry which is preliminary data.</text>
</comment>
<name>A0AAN8SAU0_POLSC</name>
<accession>A0AAN8SAU0</accession>
<proteinExistence type="predicted"/>
<feature type="compositionally biased region" description="Gly residues" evidence="1">
    <location>
        <begin position="71"/>
        <end position="80"/>
    </location>
</feature>